<dbReference type="InterPro" id="IPR036505">
    <property type="entry name" value="Amidase/PGRP_sf"/>
</dbReference>
<dbReference type="InterPro" id="IPR002502">
    <property type="entry name" value="Amidase_domain"/>
</dbReference>
<comment type="caution">
    <text evidence="3">The sequence shown here is derived from an EMBL/GenBank/DDBJ whole genome shotgun (WGS) entry which is preliminary data.</text>
</comment>
<feature type="domain" description="N-acetylmuramoyl-L-alanine amidase" evidence="1">
    <location>
        <begin position="16"/>
        <end position="147"/>
    </location>
</feature>
<name>A0A419V5H7_9BACL</name>
<accession>A0A419V5H7</accession>
<dbReference type="InterPro" id="IPR002477">
    <property type="entry name" value="Peptidoglycan-bd-like"/>
</dbReference>
<dbReference type="Gene3D" id="3.40.80.10">
    <property type="entry name" value="Peptidoglycan recognition protein-like"/>
    <property type="match status" value="1"/>
</dbReference>
<dbReference type="CDD" id="cd06583">
    <property type="entry name" value="PGRP"/>
    <property type="match status" value="1"/>
</dbReference>
<keyword evidence="4" id="KW-1185">Reference proteome</keyword>
<dbReference type="Pfam" id="PF01510">
    <property type="entry name" value="Amidase_2"/>
    <property type="match status" value="1"/>
</dbReference>
<dbReference type="GO" id="GO:0008745">
    <property type="term" value="F:N-acetylmuramoyl-L-alanine amidase activity"/>
    <property type="evidence" value="ECO:0007669"/>
    <property type="project" value="InterPro"/>
</dbReference>
<dbReference type="Proteomes" id="UP000285120">
    <property type="component" value="Unassembled WGS sequence"/>
</dbReference>
<sequence>MYRNLTQLVDVRGQVKRNGSFASRSWTQITGIARHHSATTSGDAFSFANYHVNTLGWPGIGYHFVITKDGTIQWANSIDRVSYHVGNNNTPLIGICLVGNGSFTAAQEQSYFDLVTALRSTSGINVAVSNLRGHNEYPGHASNVCPGINMDVVRTAIVKGHPVGNHGHPVLRRGDSGPDVLVLQNDLLAAGESLPQFGADGGFGAETEEAVRSFQRRMDLTVDGVAGSQTWEALDRAKVEGRLVVVTAASVNVRSRPSFAADAVAGQVVQGEAFTVVEIVSVSGSSSALYRLVSGLYITTNENYVTLR</sequence>
<organism evidence="3 4">
    <name type="scientific">Sinobaca qinghaiensis</name>
    <dbReference type="NCBI Taxonomy" id="342944"/>
    <lineage>
        <taxon>Bacteria</taxon>
        <taxon>Bacillati</taxon>
        <taxon>Bacillota</taxon>
        <taxon>Bacilli</taxon>
        <taxon>Bacillales</taxon>
        <taxon>Sporolactobacillaceae</taxon>
        <taxon>Sinobaca</taxon>
    </lineage>
</organism>
<dbReference type="SMART" id="SM00701">
    <property type="entry name" value="PGRP"/>
    <property type="match status" value="1"/>
</dbReference>
<dbReference type="EMBL" id="RAPK01000008">
    <property type="protein sequence ID" value="RKD73626.1"/>
    <property type="molecule type" value="Genomic_DNA"/>
</dbReference>
<dbReference type="SMART" id="SM00644">
    <property type="entry name" value="Ami_2"/>
    <property type="match status" value="1"/>
</dbReference>
<dbReference type="Gene3D" id="1.10.101.10">
    <property type="entry name" value="PGBD-like superfamily/PGBD"/>
    <property type="match status" value="1"/>
</dbReference>
<protein>
    <submittedName>
        <fullName evidence="3">N-acetyl-anhydromuramyl-L-alanine amidase AmpD</fullName>
    </submittedName>
</protein>
<dbReference type="InterPro" id="IPR036366">
    <property type="entry name" value="PGBDSf"/>
</dbReference>
<dbReference type="SUPFAM" id="SSF47090">
    <property type="entry name" value="PGBD-like"/>
    <property type="match status" value="1"/>
</dbReference>
<feature type="domain" description="Peptidoglycan recognition protein family" evidence="2">
    <location>
        <begin position="13"/>
        <end position="132"/>
    </location>
</feature>
<dbReference type="SUPFAM" id="SSF55846">
    <property type="entry name" value="N-acetylmuramoyl-L-alanine amidase-like"/>
    <property type="match status" value="1"/>
</dbReference>
<reference evidence="3 4" key="1">
    <citation type="submission" date="2018-09" db="EMBL/GenBank/DDBJ databases">
        <title>Genomic Encyclopedia of Archaeal and Bacterial Type Strains, Phase II (KMG-II): from individual species to whole genera.</title>
        <authorList>
            <person name="Goeker M."/>
        </authorList>
    </citation>
    <scope>NUCLEOTIDE SEQUENCE [LARGE SCALE GENOMIC DNA]</scope>
    <source>
        <strain evidence="3 4">DSM 17008</strain>
    </source>
</reference>
<dbReference type="InterPro" id="IPR006619">
    <property type="entry name" value="PGRP_domain_met/bac"/>
</dbReference>
<dbReference type="InterPro" id="IPR036365">
    <property type="entry name" value="PGBD-like_sf"/>
</dbReference>
<dbReference type="AlphaFoldDB" id="A0A419V5H7"/>
<proteinExistence type="predicted"/>
<dbReference type="RefSeq" id="WP_170146891.1">
    <property type="nucleotide sequence ID" value="NZ_RAPK01000008.1"/>
</dbReference>
<dbReference type="GO" id="GO:0009253">
    <property type="term" value="P:peptidoglycan catabolic process"/>
    <property type="evidence" value="ECO:0007669"/>
    <property type="project" value="InterPro"/>
</dbReference>
<evidence type="ECO:0000313" key="4">
    <source>
        <dbReference type="Proteomes" id="UP000285120"/>
    </source>
</evidence>
<dbReference type="Pfam" id="PF01471">
    <property type="entry name" value="PG_binding_1"/>
    <property type="match status" value="1"/>
</dbReference>
<evidence type="ECO:0000259" key="1">
    <source>
        <dbReference type="SMART" id="SM00644"/>
    </source>
</evidence>
<evidence type="ECO:0000259" key="2">
    <source>
        <dbReference type="SMART" id="SM00701"/>
    </source>
</evidence>
<gene>
    <name evidence="3" type="ORF">ATL39_1928</name>
</gene>
<evidence type="ECO:0000313" key="3">
    <source>
        <dbReference type="EMBL" id="RKD73626.1"/>
    </source>
</evidence>
<dbReference type="GO" id="GO:0008270">
    <property type="term" value="F:zinc ion binding"/>
    <property type="evidence" value="ECO:0007669"/>
    <property type="project" value="InterPro"/>
</dbReference>